<evidence type="ECO:0000313" key="2">
    <source>
        <dbReference type="EMBL" id="KAF9490906.1"/>
    </source>
</evidence>
<dbReference type="OrthoDB" id="2654423at2759"/>
<comment type="caution">
    <text evidence="2">The sequence shown here is derived from an EMBL/GenBank/DDBJ whole genome shotgun (WGS) entry which is preliminary data.</text>
</comment>
<dbReference type="EMBL" id="MU154630">
    <property type="protein sequence ID" value="KAF9490906.1"/>
    <property type="molecule type" value="Genomic_DNA"/>
</dbReference>
<sequence length="191" mass="21816">MPRGRPRLYKTPEEQANTNRAKSKRSYYKKKAALASNHKRSPRFRAEQSKTTLLEGAVKDKARVSSDPTDLKGWTSLAARTGKEFNSLTKNSVRLYLDSLYNHYTNNYRTDIFSNAVIEMQALHKTMERCHHAVLNLAGVGKELRVVQEIGGGVHEALKCLEELECYASFGKAEIIEMQRTKQLMFQSLNY</sequence>
<evidence type="ECO:0000313" key="3">
    <source>
        <dbReference type="Proteomes" id="UP000807025"/>
    </source>
</evidence>
<evidence type="ECO:0000256" key="1">
    <source>
        <dbReference type="SAM" id="MobiDB-lite"/>
    </source>
</evidence>
<gene>
    <name evidence="2" type="ORF">BDN71DRAFT_1510817</name>
</gene>
<proteinExistence type="predicted"/>
<accession>A0A9P5ZSA0</accession>
<feature type="region of interest" description="Disordered" evidence="1">
    <location>
        <begin position="1"/>
        <end position="48"/>
    </location>
</feature>
<feature type="compositionally biased region" description="Basic residues" evidence="1">
    <location>
        <begin position="21"/>
        <end position="43"/>
    </location>
</feature>
<protein>
    <submittedName>
        <fullName evidence="2">Uncharacterized protein</fullName>
    </submittedName>
</protein>
<reference evidence="2" key="1">
    <citation type="submission" date="2020-11" db="EMBL/GenBank/DDBJ databases">
        <authorList>
            <consortium name="DOE Joint Genome Institute"/>
            <person name="Ahrendt S."/>
            <person name="Riley R."/>
            <person name="Andreopoulos W."/>
            <person name="Labutti K."/>
            <person name="Pangilinan J."/>
            <person name="Ruiz-Duenas F.J."/>
            <person name="Barrasa J.M."/>
            <person name="Sanchez-Garcia M."/>
            <person name="Camarero S."/>
            <person name="Miyauchi S."/>
            <person name="Serrano A."/>
            <person name="Linde D."/>
            <person name="Babiker R."/>
            <person name="Drula E."/>
            <person name="Ayuso-Fernandez I."/>
            <person name="Pacheco R."/>
            <person name="Padilla G."/>
            <person name="Ferreira P."/>
            <person name="Barriuso J."/>
            <person name="Kellner H."/>
            <person name="Castanera R."/>
            <person name="Alfaro M."/>
            <person name="Ramirez L."/>
            <person name="Pisabarro A.G."/>
            <person name="Kuo A."/>
            <person name="Tritt A."/>
            <person name="Lipzen A."/>
            <person name="He G."/>
            <person name="Yan M."/>
            <person name="Ng V."/>
            <person name="Cullen D."/>
            <person name="Martin F."/>
            <person name="Rosso M.-N."/>
            <person name="Henrissat B."/>
            <person name="Hibbett D."/>
            <person name="Martinez A.T."/>
            <person name="Grigoriev I.V."/>
        </authorList>
    </citation>
    <scope>NUCLEOTIDE SEQUENCE</scope>
    <source>
        <strain evidence="2">ATCC 90797</strain>
    </source>
</reference>
<name>A0A9P5ZSA0_PLEER</name>
<keyword evidence="3" id="KW-1185">Reference proteome</keyword>
<dbReference type="AlphaFoldDB" id="A0A9P5ZSA0"/>
<dbReference type="Proteomes" id="UP000807025">
    <property type="component" value="Unassembled WGS sequence"/>
</dbReference>
<organism evidence="2 3">
    <name type="scientific">Pleurotus eryngii</name>
    <name type="common">Boletus of the steppes</name>
    <dbReference type="NCBI Taxonomy" id="5323"/>
    <lineage>
        <taxon>Eukaryota</taxon>
        <taxon>Fungi</taxon>
        <taxon>Dikarya</taxon>
        <taxon>Basidiomycota</taxon>
        <taxon>Agaricomycotina</taxon>
        <taxon>Agaricomycetes</taxon>
        <taxon>Agaricomycetidae</taxon>
        <taxon>Agaricales</taxon>
        <taxon>Pleurotineae</taxon>
        <taxon>Pleurotaceae</taxon>
        <taxon>Pleurotus</taxon>
    </lineage>
</organism>